<keyword evidence="3" id="KW-1185">Reference proteome</keyword>
<keyword evidence="1" id="KW-0812">Transmembrane</keyword>
<feature type="transmembrane region" description="Helical" evidence="1">
    <location>
        <begin position="191"/>
        <end position="212"/>
    </location>
</feature>
<dbReference type="STRING" id="44251.PDUR_23905"/>
<feature type="transmembrane region" description="Helical" evidence="1">
    <location>
        <begin position="78"/>
        <end position="97"/>
    </location>
</feature>
<feature type="transmembrane region" description="Helical" evidence="1">
    <location>
        <begin position="267"/>
        <end position="287"/>
    </location>
</feature>
<keyword evidence="1" id="KW-0472">Membrane</keyword>
<dbReference type="eggNOG" id="ENOG502ZFCX">
    <property type="taxonomic scope" value="Bacteria"/>
</dbReference>
<proteinExistence type="predicted"/>
<dbReference type="KEGG" id="pdu:PDUR_23905"/>
<evidence type="ECO:0000313" key="2">
    <source>
        <dbReference type="EMBL" id="AIQ14593.1"/>
    </source>
</evidence>
<protein>
    <submittedName>
        <fullName evidence="2">Uncharacterized protein</fullName>
    </submittedName>
</protein>
<feature type="transmembrane region" description="Helical" evidence="1">
    <location>
        <begin position="128"/>
        <end position="146"/>
    </location>
</feature>
<dbReference type="OrthoDB" id="2493042at2"/>
<gene>
    <name evidence="2" type="ORF">PDUR_23905</name>
</gene>
<sequence length="620" mass="69092">MAYIRLIVLVLAFEVFITAVVGLGIYVGFSVFPFSQMPVTASGAAAQTGGFHATIPLYMPSLSDLKVPYTQLQAGKPVWGITAILVSAAVLVVQSFIRGMYLGGLKGWVQSQRAVPLIQCGRRYFKDMLGWSVFQTVLGAVTFFLAAVFFPLGIILIIALLFYALTPYLIVLQDLSLSEAFAEAPGLFRRYFRTLLPLAMLAMLCTLIISLLRSLPQPMGYAIPLLAYSVIGTLLIAELMRRLVGKLRDDGETTPHLPFGEARNGRVSTYITVLLVPVLVTAGVLSASGRHLSAFDFGGKMRLAGISYNTNFSDVFYASEQSYTAYEWRTGDYRIDMRLPDLSGGRTPRELRGIADINWLVNEEIRTVYGNTTNISVQPFTRKSRLMYRLVREKAQDGSFYYSSLNGSASILPGGERPREPLSVQMMVSGNGSNIFVLQYPTRFGSTEVFRVSDNGRYLIPGTSQINPMDFHAYWFTAEQRKEEVFELLAAKNKTNFLATLNRAYLPLAAAMQEGDGRMLVKILETMRTAGVHVNAPEWDERKWTYYLRSQYEGASVRRTLEFMTKAGVQGSYESWELAEKSSGEMGVYRFEVPFPAGTVPITYEESKENGRLVSVTVFK</sequence>
<evidence type="ECO:0000313" key="3">
    <source>
        <dbReference type="Proteomes" id="UP000029409"/>
    </source>
</evidence>
<dbReference type="RefSeq" id="WP_042208342.1">
    <property type="nucleotide sequence ID" value="NZ_CP009288.1"/>
</dbReference>
<feature type="transmembrane region" description="Helical" evidence="1">
    <location>
        <begin position="218"/>
        <end position="237"/>
    </location>
</feature>
<dbReference type="EMBL" id="CP009288">
    <property type="protein sequence ID" value="AIQ14593.1"/>
    <property type="molecule type" value="Genomic_DNA"/>
</dbReference>
<organism evidence="2 3">
    <name type="scientific">Paenibacillus durus</name>
    <name type="common">Paenibacillus azotofixans</name>
    <dbReference type="NCBI Taxonomy" id="44251"/>
    <lineage>
        <taxon>Bacteria</taxon>
        <taxon>Bacillati</taxon>
        <taxon>Bacillota</taxon>
        <taxon>Bacilli</taxon>
        <taxon>Bacillales</taxon>
        <taxon>Paenibacillaceae</taxon>
        <taxon>Paenibacillus</taxon>
    </lineage>
</organism>
<keyword evidence="1" id="KW-1133">Transmembrane helix</keyword>
<feature type="transmembrane region" description="Helical" evidence="1">
    <location>
        <begin position="152"/>
        <end position="171"/>
    </location>
</feature>
<dbReference type="Proteomes" id="UP000029409">
    <property type="component" value="Chromosome"/>
</dbReference>
<evidence type="ECO:0000256" key="1">
    <source>
        <dbReference type="SAM" id="Phobius"/>
    </source>
</evidence>
<dbReference type="AlphaFoldDB" id="A0A089HW56"/>
<reference evidence="2 3" key="1">
    <citation type="submission" date="2014-08" db="EMBL/GenBank/DDBJ databases">
        <title>Comparative genomics of the Paenibacillus odorifer group.</title>
        <authorList>
            <person name="den Bakker H.C."/>
            <person name="Tsai Y.-C."/>
            <person name="Martin N."/>
            <person name="Korlach J."/>
            <person name="Wiedmann M."/>
        </authorList>
    </citation>
    <scope>NUCLEOTIDE SEQUENCE [LARGE SCALE GENOMIC DNA]</scope>
    <source>
        <strain evidence="2 3">DSM 1735</strain>
    </source>
</reference>
<feature type="transmembrane region" description="Helical" evidence="1">
    <location>
        <begin position="7"/>
        <end position="29"/>
    </location>
</feature>
<name>A0A089HW56_PAEDU</name>
<accession>A0A089HW56</accession>